<dbReference type="Proteomes" id="UP001302374">
    <property type="component" value="Chromosome"/>
</dbReference>
<dbReference type="SUPFAM" id="SSF49464">
    <property type="entry name" value="Carboxypeptidase regulatory domain-like"/>
    <property type="match status" value="1"/>
</dbReference>
<evidence type="ECO:0000259" key="8">
    <source>
        <dbReference type="Pfam" id="PF07715"/>
    </source>
</evidence>
<dbReference type="Gene3D" id="2.60.40.1120">
    <property type="entry name" value="Carboxypeptidase-like, regulatory domain"/>
    <property type="match status" value="1"/>
</dbReference>
<dbReference type="InterPro" id="IPR012910">
    <property type="entry name" value="Plug_dom"/>
</dbReference>
<dbReference type="PROSITE" id="PS52016">
    <property type="entry name" value="TONB_DEPENDENT_REC_3"/>
    <property type="match status" value="1"/>
</dbReference>
<comment type="subcellular location">
    <subcellularLocation>
        <location evidence="1 7">Cell outer membrane</location>
        <topology evidence="1 7">Multi-pass membrane protein</topology>
    </subcellularLocation>
</comment>
<comment type="similarity">
    <text evidence="7">Belongs to the TonB-dependent receptor family.</text>
</comment>
<evidence type="ECO:0000256" key="3">
    <source>
        <dbReference type="ARBA" id="ARBA00022452"/>
    </source>
</evidence>
<dbReference type="Pfam" id="PF13715">
    <property type="entry name" value="CarbopepD_reg_2"/>
    <property type="match status" value="1"/>
</dbReference>
<dbReference type="SUPFAM" id="SSF56935">
    <property type="entry name" value="Porins"/>
    <property type="match status" value="1"/>
</dbReference>
<dbReference type="Gene3D" id="2.40.170.20">
    <property type="entry name" value="TonB-dependent receptor, beta-barrel domain"/>
    <property type="match status" value="1"/>
</dbReference>
<keyword evidence="3 7" id="KW-1134">Transmembrane beta strand</keyword>
<dbReference type="Pfam" id="PF07715">
    <property type="entry name" value="Plug"/>
    <property type="match status" value="1"/>
</dbReference>
<protein>
    <submittedName>
        <fullName evidence="9">SusC/RagA family TonB-linked outer membrane protein</fullName>
    </submittedName>
</protein>
<evidence type="ECO:0000256" key="7">
    <source>
        <dbReference type="PROSITE-ProRule" id="PRU01360"/>
    </source>
</evidence>
<reference evidence="9 10" key="1">
    <citation type="submission" date="2019-09" db="EMBL/GenBank/DDBJ databases">
        <title>Butyricimonas paravirosa DSM 105722 (=214-4 = JCM 18677 = CCUG 65563).</title>
        <authorList>
            <person name="Le Roy T."/>
            <person name="Cani P.D."/>
        </authorList>
    </citation>
    <scope>NUCLEOTIDE SEQUENCE [LARGE SCALE GENOMIC DNA]</scope>
    <source>
        <strain evidence="9 10">DSM 105722</strain>
    </source>
</reference>
<feature type="domain" description="TonB-dependent receptor plug" evidence="8">
    <location>
        <begin position="221"/>
        <end position="363"/>
    </location>
</feature>
<dbReference type="NCBIfam" id="TIGR04056">
    <property type="entry name" value="OMP_RagA_SusC"/>
    <property type="match status" value="1"/>
</dbReference>
<evidence type="ECO:0000313" key="10">
    <source>
        <dbReference type="Proteomes" id="UP001302374"/>
    </source>
</evidence>
<dbReference type="InterPro" id="IPR037066">
    <property type="entry name" value="Plug_dom_sf"/>
</dbReference>
<dbReference type="Gene3D" id="2.170.130.10">
    <property type="entry name" value="TonB-dependent receptor, plug domain"/>
    <property type="match status" value="1"/>
</dbReference>
<dbReference type="NCBIfam" id="TIGR04057">
    <property type="entry name" value="SusC_RagA_signa"/>
    <property type="match status" value="1"/>
</dbReference>
<sequence length="1209" mass="134721">MTKKWKDDFLHSRKYAQIMRMMKFYVLFMLFGMLHTYGNVHSQNLTLSVENASLKEVFREIEKNSDYRFLFKSDDVVGIKGLTLSVSLADIDNVMALCLKGTRLVYEKDGSLIIIKRGQEDNQPKKRIVKGKILDEKGESLPGATIVLKGTALGGVANVDGTFTLEIPQMDTTVLLVTFVGYQMQEVALKKNDNKELVIRLQPDVTEIEEVVITGYGKVDKRLSASATTSVKIDDILIPNVASVDAMLQGRVPGLMVMTTSGSPNATPKMRIRGSSTIHGNAAPIWVVDGIIYEDPVDLSNDEINDVLTGSASTIREQAGENASLSLLGNAISGVNPMDIESITFLKDASATAIYGTQAANGVIVVTTKKGKVGKPSVTFSASFGFTERPRYSDYQLMNSKERIGVSRETAEYGYLYGAMPYSAGYEGALFDYYDGKITKSEFDAKVADLETMNTDWFKILCQNAFNQDYTLSVSGGNETSRYYFSVGYNNSKGTTKGDNLERYNLNLNLSTDIGKFVNVEGKLSFSDRKSDGFYMVNPSDYALSASRAISKDEFYTTQYSTVPGLSSNFPLSYNILNEIEHTGNEANIRQVNASVGINAKLHPRLTLNTLFGVNYSNTVNKKWADERSYYIAEIRGYDYGAVTPNSEEEKASRLSKGGILLYETNNNISYTARAQLSYNKILNENHIINAMVGYEVRSVKNDGFNTEEWGYFPDRGLGISYEYDTNTSGSTSLSGNSSLEKHTAKLSNTLSNTLSGFATLVYAYRNRYVLNANIRMDASNRFGQYTNNKALPVWSVAGRWSVSEEPWFKLLGERADLSLRLSYGSQGNVPTTVGPNLVVKYPTTVINRWSGEYVLNVSRYAYPDLRWEKTKTINIGTDFSFWKGRISGTIDYYYKKGKDIIFSLDVPAEYGVKTTYKNGADIKNTGFELAVSFVPVQTKDFKWTITPTYSKNTNNVQNTGKNEYTYTDYLAGNAFENGKPVNAVYSWKFTGLDPQYGYATFAHTSRDQSQIVKMDDPKDYLVYSGQADPKISGGFTTSLRYKNLTLNANFAYSLGSVKRLNFLYSGALTMPAPQDNLHKDLLKRWKKPGDELTTNIPGFVFDGSTEYNLYVPIPSTVSLNSYEMYNYSDIRVVKGDFLRCRNLSLSYTIPQKYLKKFGVSMMSCMFNVTNPLTICSSKFRGQDPEQGGTGGTALPITQTYSFSLNVSF</sequence>
<evidence type="ECO:0000256" key="4">
    <source>
        <dbReference type="ARBA" id="ARBA00022692"/>
    </source>
</evidence>
<evidence type="ECO:0000313" key="9">
    <source>
        <dbReference type="EMBL" id="WOF11861.1"/>
    </source>
</evidence>
<dbReference type="EMBL" id="CP043839">
    <property type="protein sequence ID" value="WOF11861.1"/>
    <property type="molecule type" value="Genomic_DNA"/>
</dbReference>
<dbReference type="InterPro" id="IPR036942">
    <property type="entry name" value="Beta-barrel_TonB_sf"/>
</dbReference>
<keyword evidence="2 7" id="KW-0813">Transport</keyword>
<dbReference type="InterPro" id="IPR023997">
    <property type="entry name" value="TonB-dep_OMP_SusC/RagA_CS"/>
</dbReference>
<keyword evidence="4 7" id="KW-0812">Transmembrane</keyword>
<keyword evidence="10" id="KW-1185">Reference proteome</keyword>
<evidence type="ECO:0000256" key="6">
    <source>
        <dbReference type="ARBA" id="ARBA00023237"/>
    </source>
</evidence>
<keyword evidence="5 7" id="KW-0472">Membrane</keyword>
<proteinExistence type="inferred from homology"/>
<dbReference type="InterPro" id="IPR039426">
    <property type="entry name" value="TonB-dep_rcpt-like"/>
</dbReference>
<keyword evidence="6 7" id="KW-0998">Cell outer membrane</keyword>
<gene>
    <name evidence="9" type="ORF">F1644_06100</name>
</gene>
<evidence type="ECO:0000256" key="1">
    <source>
        <dbReference type="ARBA" id="ARBA00004571"/>
    </source>
</evidence>
<dbReference type="InterPro" id="IPR008969">
    <property type="entry name" value="CarboxyPept-like_regulatory"/>
</dbReference>
<accession>A0ABZ0FTE2</accession>
<dbReference type="InterPro" id="IPR023996">
    <property type="entry name" value="TonB-dep_OMP_SusC/RagA"/>
</dbReference>
<evidence type="ECO:0000256" key="2">
    <source>
        <dbReference type="ARBA" id="ARBA00022448"/>
    </source>
</evidence>
<evidence type="ECO:0000256" key="5">
    <source>
        <dbReference type="ARBA" id="ARBA00023136"/>
    </source>
</evidence>
<name>A0ABZ0FTE2_9BACT</name>
<organism evidence="9 10">
    <name type="scientific">Butyricimonas paravirosa</name>
    <dbReference type="NCBI Taxonomy" id="1472417"/>
    <lineage>
        <taxon>Bacteria</taxon>
        <taxon>Pseudomonadati</taxon>
        <taxon>Bacteroidota</taxon>
        <taxon>Bacteroidia</taxon>
        <taxon>Bacteroidales</taxon>
        <taxon>Odoribacteraceae</taxon>
        <taxon>Butyricimonas</taxon>
    </lineage>
</organism>